<comment type="caution">
    <text evidence="2">The sequence shown here is derived from an EMBL/GenBank/DDBJ whole genome shotgun (WGS) entry which is preliminary data.</text>
</comment>
<name>A0A7X5LIV1_9ALTE</name>
<protein>
    <recommendedName>
        <fullName evidence="1">TniQ domain-containing protein</fullName>
    </recommendedName>
</protein>
<gene>
    <name evidence="2" type="ORF">GTH32_02825</name>
</gene>
<dbReference type="InterPro" id="IPR009492">
    <property type="entry name" value="TniQ"/>
</dbReference>
<reference evidence="2 3" key="1">
    <citation type="submission" date="2020-01" db="EMBL/GenBank/DDBJ databases">
        <authorList>
            <person name="Chen J."/>
            <person name="Zhu S."/>
            <person name="Yang J."/>
        </authorList>
    </citation>
    <scope>NUCLEOTIDE SEQUENCE [LARGE SCALE GENOMIC DNA]</scope>
    <source>
        <strain evidence="2 3">345S023</strain>
    </source>
</reference>
<organism evidence="2 3">
    <name type="scientific">Alteromonas profundi</name>
    <dbReference type="NCBI Taxonomy" id="2696062"/>
    <lineage>
        <taxon>Bacteria</taxon>
        <taxon>Pseudomonadati</taxon>
        <taxon>Pseudomonadota</taxon>
        <taxon>Gammaproteobacteria</taxon>
        <taxon>Alteromonadales</taxon>
        <taxon>Alteromonadaceae</taxon>
        <taxon>Alteromonas/Salinimonas group</taxon>
        <taxon>Alteromonas</taxon>
    </lineage>
</organism>
<dbReference type="Proteomes" id="UP000470213">
    <property type="component" value="Unassembled WGS sequence"/>
</dbReference>
<proteinExistence type="predicted"/>
<evidence type="ECO:0000313" key="2">
    <source>
        <dbReference type="EMBL" id="NDV90128.1"/>
    </source>
</evidence>
<keyword evidence="3" id="KW-1185">Reference proteome</keyword>
<dbReference type="Pfam" id="PF06527">
    <property type="entry name" value="TniQ"/>
    <property type="match status" value="1"/>
</dbReference>
<sequence>MSSVVRKPQINAYPFEGEHVISLMVRHHQYSGIRRWDNATNPISSDYKTVVPHYVLRPLYRDVYDAFSPSIDYETFLGRHTLYQYYAPFLPATLLKQSGDKPLFVNNINRVKYAAHWRHCSECVKEDMDTIGETYYHIEHQLAGMSYCVKHQTPLFIACDRCHDSGRYLNSIGLPHGSNCPKCDMGYDNLDGYMDDDIDWVLRTSARLLKHEFPNLNLQRLQRAYRDYIGLDTFTNVSSRKDTLIIAEAQRALDNYFAPELYERLLILDGYQGNRKFRELFVSYLAYKDKFTLPICHLLMIRMLFGEIENIPNLMS</sequence>
<evidence type="ECO:0000313" key="3">
    <source>
        <dbReference type="Proteomes" id="UP000470213"/>
    </source>
</evidence>
<feature type="domain" description="TniQ" evidence="1">
    <location>
        <begin position="72"/>
        <end position="155"/>
    </location>
</feature>
<dbReference type="AlphaFoldDB" id="A0A7X5LIV1"/>
<dbReference type="RefSeq" id="WP_163083729.1">
    <property type="nucleotide sequence ID" value="NZ_JAAAWN010000003.1"/>
</dbReference>
<dbReference type="EMBL" id="JAAAWN010000003">
    <property type="protein sequence ID" value="NDV90128.1"/>
    <property type="molecule type" value="Genomic_DNA"/>
</dbReference>
<accession>A0A7X5LIV1</accession>
<evidence type="ECO:0000259" key="1">
    <source>
        <dbReference type="Pfam" id="PF06527"/>
    </source>
</evidence>